<protein>
    <submittedName>
        <fullName evidence="3">SufE family protein</fullName>
    </submittedName>
</protein>
<organism evidence="3 4">
    <name type="scientific">Pacificispira spongiicola</name>
    <dbReference type="NCBI Taxonomy" id="2729598"/>
    <lineage>
        <taxon>Bacteria</taxon>
        <taxon>Pseudomonadati</taxon>
        <taxon>Pseudomonadota</taxon>
        <taxon>Alphaproteobacteria</taxon>
        <taxon>Rhodospirillales</taxon>
        <taxon>Rhodospirillaceae</taxon>
        <taxon>Pacificispira</taxon>
    </lineage>
</organism>
<evidence type="ECO:0000259" key="2">
    <source>
        <dbReference type="Pfam" id="PF02657"/>
    </source>
</evidence>
<sequence length="144" mass="16341">MARSIDDLVDDFDLFEDWEERYRYIVDLGKKLPPMPEEEKTEDNKVRGCMSQVWLTCQAVNDQHGDGGDTVLTFRADSDAFIVKGLIAILLELYSGRTPKEIAELDATEALRKLGLESHLSPNRRNGFVAMVDRIRGEAQSRLP</sequence>
<reference evidence="3 4" key="1">
    <citation type="submission" date="2020-04" db="EMBL/GenBank/DDBJ databases">
        <title>Rhodospirillaceae bacterium KN72 isolated from deep sea.</title>
        <authorList>
            <person name="Zhang D.-C."/>
        </authorList>
    </citation>
    <scope>NUCLEOTIDE SEQUENCE [LARGE SCALE GENOMIC DNA]</scope>
    <source>
        <strain evidence="3 4">KN72</strain>
    </source>
</reference>
<dbReference type="PANTHER" id="PTHR43597:SF5">
    <property type="entry name" value="SUFE-LIKE PROTEIN 2, CHLOROPLASTIC"/>
    <property type="match status" value="1"/>
</dbReference>
<evidence type="ECO:0000313" key="3">
    <source>
        <dbReference type="EMBL" id="NMM44594.1"/>
    </source>
</evidence>
<evidence type="ECO:0000256" key="1">
    <source>
        <dbReference type="ARBA" id="ARBA00010282"/>
    </source>
</evidence>
<dbReference type="PANTHER" id="PTHR43597">
    <property type="entry name" value="SULFUR ACCEPTOR PROTEIN CSDE"/>
    <property type="match status" value="1"/>
</dbReference>
<comment type="similarity">
    <text evidence="1">Belongs to the SufE family.</text>
</comment>
<evidence type="ECO:0000313" key="4">
    <source>
        <dbReference type="Proteomes" id="UP000539372"/>
    </source>
</evidence>
<comment type="caution">
    <text evidence="3">The sequence shown here is derived from an EMBL/GenBank/DDBJ whole genome shotgun (WGS) entry which is preliminary data.</text>
</comment>
<dbReference type="AlphaFoldDB" id="A0A7Y0DZU0"/>
<accession>A0A7Y0DZU0</accession>
<feature type="domain" description="Fe-S metabolism associated" evidence="2">
    <location>
        <begin position="10"/>
        <end position="136"/>
    </location>
</feature>
<keyword evidence="4" id="KW-1185">Reference proteome</keyword>
<dbReference type="InterPro" id="IPR003808">
    <property type="entry name" value="Fe-S_metab-assoc_dom"/>
</dbReference>
<dbReference type="Proteomes" id="UP000539372">
    <property type="component" value="Unassembled WGS sequence"/>
</dbReference>
<dbReference type="EMBL" id="JABBNT010000002">
    <property type="protein sequence ID" value="NMM44594.1"/>
    <property type="molecule type" value="Genomic_DNA"/>
</dbReference>
<dbReference type="SUPFAM" id="SSF82649">
    <property type="entry name" value="SufE/NifU"/>
    <property type="match status" value="1"/>
</dbReference>
<dbReference type="RefSeq" id="WP_169624901.1">
    <property type="nucleotide sequence ID" value="NZ_JABBNT010000002.1"/>
</dbReference>
<proteinExistence type="inferred from homology"/>
<dbReference type="Gene3D" id="3.90.1010.10">
    <property type="match status" value="1"/>
</dbReference>
<dbReference type="Pfam" id="PF02657">
    <property type="entry name" value="SufE"/>
    <property type="match status" value="1"/>
</dbReference>
<gene>
    <name evidence="3" type="ORF">HH303_08885</name>
</gene>
<name>A0A7Y0DZU0_9PROT</name>